<keyword evidence="4" id="KW-1185">Reference proteome</keyword>
<accession>A0A934Q9V8</accession>
<sequence length="150" mass="17207">MSRPSDEERFWGKVHKSDTCWLWTGQTDSDGYGVFMMRRAGRSSPQRAHRVAYEFTHGENPERHVDHICRVRACVNPDHLRDVSNAENVLGGIGPTAINARKKRCNRGHEFDAVDSRGWRSCTTCRNEKRRERRAKQRAALPVGGETDDE</sequence>
<feature type="domain" description="HNH nuclease" evidence="2">
    <location>
        <begin position="47"/>
        <end position="89"/>
    </location>
</feature>
<comment type="caution">
    <text evidence="3">The sequence shown here is derived from an EMBL/GenBank/DDBJ whole genome shotgun (WGS) entry which is preliminary data.</text>
</comment>
<dbReference type="AlphaFoldDB" id="A0A934Q9V8"/>
<dbReference type="EMBL" id="JAEHOH010000035">
    <property type="protein sequence ID" value="MBK0420458.1"/>
    <property type="molecule type" value="Genomic_DNA"/>
</dbReference>
<dbReference type="Proteomes" id="UP000608530">
    <property type="component" value="Unassembled WGS sequence"/>
</dbReference>
<name>A0A934Q9V8_9MICO</name>
<dbReference type="Gene3D" id="3.90.75.10">
    <property type="entry name" value="Homing Intron 3 (I-ppo) Encoded Endonuclease, Chain A"/>
    <property type="match status" value="1"/>
</dbReference>
<proteinExistence type="predicted"/>
<organism evidence="3 4">
    <name type="scientific">Leucobacter chromiisoli</name>
    <dbReference type="NCBI Taxonomy" id="2796471"/>
    <lineage>
        <taxon>Bacteria</taxon>
        <taxon>Bacillati</taxon>
        <taxon>Actinomycetota</taxon>
        <taxon>Actinomycetes</taxon>
        <taxon>Micrococcales</taxon>
        <taxon>Microbacteriaceae</taxon>
        <taxon>Leucobacter</taxon>
    </lineage>
</organism>
<dbReference type="GO" id="GO:0004519">
    <property type="term" value="F:endonuclease activity"/>
    <property type="evidence" value="ECO:0007669"/>
    <property type="project" value="UniProtKB-KW"/>
</dbReference>
<keyword evidence="3" id="KW-0378">Hydrolase</keyword>
<evidence type="ECO:0000313" key="4">
    <source>
        <dbReference type="Proteomes" id="UP000608530"/>
    </source>
</evidence>
<evidence type="ECO:0000259" key="2">
    <source>
        <dbReference type="Pfam" id="PF13392"/>
    </source>
</evidence>
<keyword evidence="3" id="KW-0540">Nuclease</keyword>
<dbReference type="Pfam" id="PF13392">
    <property type="entry name" value="HNH_3"/>
    <property type="match status" value="1"/>
</dbReference>
<protein>
    <submittedName>
        <fullName evidence="3">HNH endonuclease</fullName>
    </submittedName>
</protein>
<dbReference type="InterPro" id="IPR044925">
    <property type="entry name" value="His-Me_finger_sf"/>
</dbReference>
<gene>
    <name evidence="3" type="ORF">JD276_15645</name>
</gene>
<keyword evidence="3" id="KW-0255">Endonuclease</keyword>
<evidence type="ECO:0000256" key="1">
    <source>
        <dbReference type="SAM" id="MobiDB-lite"/>
    </source>
</evidence>
<evidence type="ECO:0000313" key="3">
    <source>
        <dbReference type="EMBL" id="MBK0420458.1"/>
    </source>
</evidence>
<dbReference type="InterPro" id="IPR044930">
    <property type="entry name" value="Homing_endonuclease_His-Me"/>
</dbReference>
<feature type="region of interest" description="Disordered" evidence="1">
    <location>
        <begin position="128"/>
        <end position="150"/>
    </location>
</feature>
<reference evidence="3" key="1">
    <citation type="submission" date="2020-12" db="EMBL/GenBank/DDBJ databases">
        <title>Leucobacter sp. CAS1, isolated from Chromium sludge.</title>
        <authorList>
            <person name="Xu Z."/>
        </authorList>
    </citation>
    <scope>NUCLEOTIDE SEQUENCE</scope>
    <source>
        <strain evidence="3">CSA1</strain>
    </source>
</reference>
<dbReference type="InterPro" id="IPR003615">
    <property type="entry name" value="HNH_nuc"/>
</dbReference>
<dbReference type="SUPFAM" id="SSF54060">
    <property type="entry name" value="His-Me finger endonucleases"/>
    <property type="match status" value="1"/>
</dbReference>